<dbReference type="RefSeq" id="WP_368665376.1">
    <property type="nucleotide sequence ID" value="NZ_CAKZHK010000009.1"/>
</dbReference>
<organism evidence="3 4">
    <name type="scientific">Corynebacterium kroppenstedtii</name>
    <dbReference type="NCBI Taxonomy" id="161879"/>
    <lineage>
        <taxon>Bacteria</taxon>
        <taxon>Bacillati</taxon>
        <taxon>Actinomycetota</taxon>
        <taxon>Actinomycetes</taxon>
        <taxon>Mycobacteriales</taxon>
        <taxon>Corynebacteriaceae</taxon>
        <taxon>Corynebacterium</taxon>
    </lineage>
</organism>
<dbReference type="Proteomes" id="UP000249432">
    <property type="component" value="Unassembled WGS sequence"/>
</dbReference>
<evidence type="ECO:0000256" key="1">
    <source>
        <dbReference type="SAM" id="MobiDB-lite"/>
    </source>
</evidence>
<dbReference type="InterPro" id="IPR019675">
    <property type="entry name" value="DUF2550"/>
</dbReference>
<evidence type="ECO:0000256" key="2">
    <source>
        <dbReference type="SAM" id="Phobius"/>
    </source>
</evidence>
<accession>A0A2W5SMV6</accession>
<sequence length="157" mass="17856">MVLFTVTMACMAILAWGMGVAIWRFSWIRPRGIPVCTAVYRDGRRHRWHHGVIILGEDAAKLYLLRSLKPGADLSCERHNIEIVGRRDVKTGVLRLLADPRIVELQAGDVRVDVAGGHAMDMALVAWLESAPSTRIQRLSKHPRRVKERGHRFHRHS</sequence>
<keyword evidence="2" id="KW-0472">Membrane</keyword>
<gene>
    <name evidence="3" type="ORF">DI525_06890</name>
</gene>
<evidence type="ECO:0000313" key="3">
    <source>
        <dbReference type="EMBL" id="PZR04479.1"/>
    </source>
</evidence>
<feature type="region of interest" description="Disordered" evidence="1">
    <location>
        <begin position="138"/>
        <end position="157"/>
    </location>
</feature>
<name>A0A2W5SMV6_9CORY</name>
<comment type="caution">
    <text evidence="3">The sequence shown here is derived from an EMBL/GenBank/DDBJ whole genome shotgun (WGS) entry which is preliminary data.</text>
</comment>
<dbReference type="Pfam" id="PF10739">
    <property type="entry name" value="DUF2550"/>
    <property type="match status" value="1"/>
</dbReference>
<feature type="transmembrane region" description="Helical" evidence="2">
    <location>
        <begin position="6"/>
        <end position="25"/>
    </location>
</feature>
<keyword evidence="2" id="KW-1133">Transmembrane helix</keyword>
<dbReference type="EMBL" id="QFRA01000016">
    <property type="protein sequence ID" value="PZR04479.1"/>
    <property type="molecule type" value="Genomic_DNA"/>
</dbReference>
<keyword evidence="2" id="KW-0812">Transmembrane</keyword>
<reference evidence="3 4" key="1">
    <citation type="submission" date="2017-08" db="EMBL/GenBank/DDBJ databases">
        <title>Infants hospitalized years apart are colonized by the same room-sourced microbial strains.</title>
        <authorList>
            <person name="Brooks B."/>
            <person name="Olm M.R."/>
            <person name="Firek B.A."/>
            <person name="Baker R."/>
            <person name="Thomas B.C."/>
            <person name="Morowitz M.J."/>
            <person name="Banfield J.F."/>
        </authorList>
    </citation>
    <scope>NUCLEOTIDE SEQUENCE [LARGE SCALE GENOMIC DNA]</scope>
    <source>
        <strain evidence="3">S2_003_000_R1_3</strain>
    </source>
</reference>
<proteinExistence type="predicted"/>
<dbReference type="AlphaFoldDB" id="A0A2W5SMV6"/>
<evidence type="ECO:0000313" key="4">
    <source>
        <dbReference type="Proteomes" id="UP000249432"/>
    </source>
</evidence>
<protein>
    <submittedName>
        <fullName evidence="3">DUF2550 domain-containing protein</fullName>
    </submittedName>
</protein>